<keyword evidence="1" id="KW-0732">Signal</keyword>
<reference evidence="2 3" key="1">
    <citation type="submission" date="2014-06" db="EMBL/GenBank/DDBJ databases">
        <authorList>
            <person name="Swart Estienne"/>
        </authorList>
    </citation>
    <scope>NUCLEOTIDE SEQUENCE [LARGE SCALE GENOMIC DNA]</scope>
    <source>
        <strain evidence="2 3">130c</strain>
    </source>
</reference>
<dbReference type="Gene3D" id="3.40.30.10">
    <property type="entry name" value="Glutaredoxin"/>
    <property type="match status" value="1"/>
</dbReference>
<dbReference type="EMBL" id="CCKQ01002818">
    <property type="protein sequence ID" value="CDW73925.1"/>
    <property type="molecule type" value="Genomic_DNA"/>
</dbReference>
<evidence type="ECO:0000313" key="3">
    <source>
        <dbReference type="Proteomes" id="UP000039865"/>
    </source>
</evidence>
<protein>
    <submittedName>
        <fullName evidence="2">Uncharacterized protein</fullName>
    </submittedName>
</protein>
<name>A0A077ZVI1_STYLE</name>
<accession>A0A077ZVI1</accession>
<dbReference type="AlphaFoldDB" id="A0A077ZVI1"/>
<evidence type="ECO:0000256" key="1">
    <source>
        <dbReference type="SAM" id="SignalP"/>
    </source>
</evidence>
<evidence type="ECO:0000313" key="2">
    <source>
        <dbReference type="EMBL" id="CDW73925.1"/>
    </source>
</evidence>
<feature type="chain" id="PRO_5001729074" evidence="1">
    <location>
        <begin position="23"/>
        <end position="443"/>
    </location>
</feature>
<feature type="signal peptide" evidence="1">
    <location>
        <begin position="1"/>
        <end position="22"/>
    </location>
</feature>
<dbReference type="InParanoid" id="A0A077ZVI1"/>
<dbReference type="Proteomes" id="UP000039865">
    <property type="component" value="Unassembled WGS sequence"/>
</dbReference>
<keyword evidence="3" id="KW-1185">Reference proteome</keyword>
<sequence length="443" mass="53276">MGFFTRLSILFTLLCQLRVSMQQRCVSSINSRLNWFDFDQCQVFEDIFTLVFFHPGDFDKLAIGFKDLKHVAQNLFLSDQEQLSQKHANILVVDMQKYYWLAQQFNIVYPESKIIVVQNKTHFEYNGELTPKYLMNWIKIKTQIYPQIFQNQEEIDQFMEKYLQNEEILIVYTPMQEHLAEQFIQTSQRLTMTSPLYYFRLLILNDIQAEVGLNSSYDLTIYKKTNNTISRKNLLLNEFNVEKLVKLIEYDVYRAYKVIQNFIQANLQERTNMNVYLRCNSKLPFYKYQLSEFEKVARFLKDKHRFFVYDQFESPALDGIFTKGVEHKINQCNIFVYYVDSRTIQQTYYLSLLDRKFKARDIYAFLNQYRELSLPDLKQNGIYEPDFIEDYLFQRAKQQKQFNSEQCLSCKILKYAKYILVVIVAVSLFDEIYEKISKKYKLE</sequence>
<organism evidence="2 3">
    <name type="scientific">Stylonychia lemnae</name>
    <name type="common">Ciliate</name>
    <dbReference type="NCBI Taxonomy" id="5949"/>
    <lineage>
        <taxon>Eukaryota</taxon>
        <taxon>Sar</taxon>
        <taxon>Alveolata</taxon>
        <taxon>Ciliophora</taxon>
        <taxon>Intramacronucleata</taxon>
        <taxon>Spirotrichea</taxon>
        <taxon>Stichotrichia</taxon>
        <taxon>Sporadotrichida</taxon>
        <taxon>Oxytrichidae</taxon>
        <taxon>Stylonychinae</taxon>
        <taxon>Stylonychia</taxon>
    </lineage>
</organism>
<gene>
    <name evidence="2" type="primary">Contig13942.g14877</name>
    <name evidence="2" type="ORF">STYLEM_2915</name>
</gene>
<proteinExistence type="predicted"/>